<protein>
    <submittedName>
        <fullName evidence="1">Uncharacterized protein</fullName>
    </submittedName>
</protein>
<dbReference type="EMBL" id="JBCLTR010000001">
    <property type="protein sequence ID" value="MEY8632247.1"/>
    <property type="molecule type" value="Genomic_DNA"/>
</dbReference>
<dbReference type="RefSeq" id="WP_369882320.1">
    <property type="nucleotide sequence ID" value="NZ_JBCLTR010000001.1"/>
</dbReference>
<reference evidence="1 2" key="1">
    <citation type="submission" date="2024-03" db="EMBL/GenBank/DDBJ databases">
        <title>Mouse gut bacterial collection (mGBC) of GemPharmatech.</title>
        <authorList>
            <person name="He Y."/>
            <person name="Dong L."/>
            <person name="Wu D."/>
            <person name="Gao X."/>
            <person name="Lin Z."/>
        </authorList>
    </citation>
    <scope>NUCLEOTIDE SEQUENCE [LARGE SCALE GENOMIC DNA]</scope>
    <source>
        <strain evidence="1 2">32-10</strain>
    </source>
</reference>
<gene>
    <name evidence="1" type="ORF">AALG99_01700</name>
</gene>
<name>A0ABV4DCH7_9FIRM</name>
<evidence type="ECO:0000313" key="1">
    <source>
        <dbReference type="EMBL" id="MEY8632247.1"/>
    </source>
</evidence>
<proteinExistence type="predicted"/>
<evidence type="ECO:0000313" key="2">
    <source>
        <dbReference type="Proteomes" id="UP001565219"/>
    </source>
</evidence>
<sequence length="86" mass="10310">MTITYMGQMKDTKANTRCAMIFWGEEENVLANRLFDLMDKVLPEYKYSLFENMATVAVDDREDYKDYKSWYKKAKKMFTLCMKFGK</sequence>
<comment type="caution">
    <text evidence="1">The sequence shown here is derived from an EMBL/GenBank/DDBJ whole genome shotgun (WGS) entry which is preliminary data.</text>
</comment>
<accession>A0ABV4DCH7</accession>
<keyword evidence="2" id="KW-1185">Reference proteome</keyword>
<organism evidence="1 2">
    <name type="scientific">Anaerostipes hominis</name>
    <name type="common">ex Lee et al. 2021</name>
    <dbReference type="NCBI Taxonomy" id="2025494"/>
    <lineage>
        <taxon>Bacteria</taxon>
        <taxon>Bacillati</taxon>
        <taxon>Bacillota</taxon>
        <taxon>Clostridia</taxon>
        <taxon>Lachnospirales</taxon>
        <taxon>Lachnospiraceae</taxon>
        <taxon>Anaerostipes</taxon>
    </lineage>
</organism>
<dbReference type="Proteomes" id="UP001565219">
    <property type="component" value="Unassembled WGS sequence"/>
</dbReference>